<name>A0A7S9KY64_9SPHI</name>
<keyword evidence="3" id="KW-1185">Reference proteome</keyword>
<dbReference type="Proteomes" id="UP000594759">
    <property type="component" value="Chromosome"/>
</dbReference>
<evidence type="ECO:0000313" key="2">
    <source>
        <dbReference type="EMBL" id="QPH39002.1"/>
    </source>
</evidence>
<dbReference type="AlphaFoldDB" id="A0A7S9KY64"/>
<dbReference type="Pfam" id="PF19765">
    <property type="entry name" value="DUF6252"/>
    <property type="match status" value="1"/>
</dbReference>
<keyword evidence="1" id="KW-0732">Signal</keyword>
<feature type="signal peptide" evidence="1">
    <location>
        <begin position="1"/>
        <end position="18"/>
    </location>
</feature>
<accession>A0A7S9KY64</accession>
<evidence type="ECO:0000256" key="1">
    <source>
        <dbReference type="SAM" id="SignalP"/>
    </source>
</evidence>
<dbReference type="InterPro" id="IPR046219">
    <property type="entry name" value="DUF6252"/>
</dbReference>
<proteinExistence type="predicted"/>
<protein>
    <submittedName>
        <fullName evidence="2">Uncharacterized protein</fullName>
    </submittedName>
</protein>
<dbReference type="EMBL" id="CP064939">
    <property type="protein sequence ID" value="QPH39002.1"/>
    <property type="molecule type" value="Genomic_DNA"/>
</dbReference>
<feature type="chain" id="PRO_5032518759" evidence="1">
    <location>
        <begin position="19"/>
        <end position="164"/>
    </location>
</feature>
<reference evidence="2 3" key="1">
    <citation type="submission" date="2020-11" db="EMBL/GenBank/DDBJ databases">
        <title>Pedobacter endophytica, an endophytic bacteria isolated form Carex pumila.</title>
        <authorList>
            <person name="Peng Y."/>
            <person name="Jiang L."/>
            <person name="Lee J."/>
        </authorList>
    </citation>
    <scope>NUCLEOTIDE SEQUENCE [LARGE SCALE GENOMIC DNA]</scope>
    <source>
        <strain evidence="2 3">JBR3-12</strain>
    </source>
</reference>
<gene>
    <name evidence="2" type="ORF">IZT61_18355</name>
</gene>
<evidence type="ECO:0000313" key="3">
    <source>
        <dbReference type="Proteomes" id="UP000594759"/>
    </source>
</evidence>
<dbReference type="KEGG" id="pex:IZT61_18355"/>
<dbReference type="RefSeq" id="WP_196098477.1">
    <property type="nucleotide sequence ID" value="NZ_CP064939.1"/>
</dbReference>
<organism evidence="2 3">
    <name type="scientific">Pedobacter endophyticus</name>
    <dbReference type="NCBI Taxonomy" id="2789740"/>
    <lineage>
        <taxon>Bacteria</taxon>
        <taxon>Pseudomonadati</taxon>
        <taxon>Bacteroidota</taxon>
        <taxon>Sphingobacteriia</taxon>
        <taxon>Sphingobacteriales</taxon>
        <taxon>Sphingobacteriaceae</taxon>
        <taxon>Pedobacter</taxon>
    </lineage>
</organism>
<sequence>MTKIFTAGVLLFVITCFAGCKKDDKITDNFKCKVNGKVWRPGNTDFKYGHAAEAHLIDDGKTFFVTAYQEGSRQSITISIFLGTNVEPGTYYFKNSTHSAVLVDPSNDLKFVTQQGYDGSIEIVSLDKGSKTVTGRFSFKALDTETNNVAEVTDGQFNLQYYPY</sequence>